<dbReference type="RefSeq" id="WP_337336278.1">
    <property type="nucleotide sequence ID" value="NZ_JBBDHC010000024.1"/>
</dbReference>
<dbReference type="AlphaFoldDB" id="A0AAW9R5S1"/>
<evidence type="ECO:0000313" key="2">
    <source>
        <dbReference type="EMBL" id="MEJ1250575.1"/>
    </source>
</evidence>
<protein>
    <submittedName>
        <fullName evidence="2">Uncharacterized protein</fullName>
    </submittedName>
</protein>
<feature type="compositionally biased region" description="Polar residues" evidence="1">
    <location>
        <begin position="51"/>
        <end position="65"/>
    </location>
</feature>
<comment type="caution">
    <text evidence="2">The sequence shown here is derived from an EMBL/GenBank/DDBJ whole genome shotgun (WGS) entry which is preliminary data.</text>
</comment>
<feature type="region of interest" description="Disordered" evidence="1">
    <location>
        <begin position="46"/>
        <end position="65"/>
    </location>
</feature>
<dbReference type="EMBL" id="JBBDHC010000024">
    <property type="protein sequence ID" value="MEJ1250575.1"/>
    <property type="molecule type" value="Genomic_DNA"/>
</dbReference>
<organism evidence="2 3">
    <name type="scientific">Denitratimonas tolerans</name>
    <dbReference type="NCBI Taxonomy" id="1338420"/>
    <lineage>
        <taxon>Bacteria</taxon>
        <taxon>Pseudomonadati</taxon>
        <taxon>Pseudomonadota</taxon>
        <taxon>Gammaproteobacteria</taxon>
        <taxon>Lysobacterales</taxon>
        <taxon>Lysobacteraceae</taxon>
        <taxon>Denitratimonas</taxon>
    </lineage>
</organism>
<reference evidence="2 3" key="1">
    <citation type="journal article" date="2016" name="Antonie Van Leeuwenhoek">
        <title>Denitratimonas tolerans gen. nov., sp. nov., a denitrifying bacterium isolated from a bioreactor for tannery wastewater treatment.</title>
        <authorList>
            <person name="Han S.I."/>
            <person name="Kim J.O."/>
            <person name="Lee Y.R."/>
            <person name="Ekpeghere K.I."/>
            <person name="Koh S.C."/>
            <person name="Whang K.S."/>
        </authorList>
    </citation>
    <scope>NUCLEOTIDE SEQUENCE [LARGE SCALE GENOMIC DNA]</scope>
    <source>
        <strain evidence="2 3">KACC 17565</strain>
    </source>
</reference>
<feature type="non-terminal residue" evidence="2">
    <location>
        <position position="65"/>
    </location>
</feature>
<evidence type="ECO:0000256" key="1">
    <source>
        <dbReference type="SAM" id="MobiDB-lite"/>
    </source>
</evidence>
<keyword evidence="3" id="KW-1185">Reference proteome</keyword>
<accession>A0AAW9R5S1</accession>
<dbReference type="Proteomes" id="UP001364472">
    <property type="component" value="Unassembled WGS sequence"/>
</dbReference>
<gene>
    <name evidence="2" type="ORF">WB794_12950</name>
</gene>
<proteinExistence type="predicted"/>
<evidence type="ECO:0000313" key="3">
    <source>
        <dbReference type="Proteomes" id="UP001364472"/>
    </source>
</evidence>
<name>A0AAW9R5S1_9GAMM</name>
<sequence>MTESAFAPDSKRLGEGIEQAVGAAELRVLANRVFADQRAVKPFRPSATPIRMSSTPRVFRSLNTR</sequence>